<evidence type="ECO:0000259" key="3">
    <source>
        <dbReference type="PROSITE" id="PS50977"/>
    </source>
</evidence>
<comment type="caution">
    <text evidence="4">The sequence shown here is derived from an EMBL/GenBank/DDBJ whole genome shotgun (WGS) entry which is preliminary data.</text>
</comment>
<dbReference type="AlphaFoldDB" id="C2G4K2"/>
<dbReference type="InterPro" id="IPR050624">
    <property type="entry name" value="HTH-type_Tx_Regulator"/>
</dbReference>
<feature type="domain" description="HTH tetR-type" evidence="3">
    <location>
        <begin position="5"/>
        <end position="65"/>
    </location>
</feature>
<gene>
    <name evidence="4" type="ORF">HMPREF0765_4508</name>
</gene>
<dbReference type="Gene3D" id="1.10.357.10">
    <property type="entry name" value="Tetracycline Repressor, domain 2"/>
    <property type="match status" value="1"/>
</dbReference>
<protein>
    <submittedName>
        <fullName evidence="4">Transcriptional regulator, TetR family</fullName>
    </submittedName>
</protein>
<dbReference type="InterPro" id="IPR009057">
    <property type="entry name" value="Homeodomain-like_sf"/>
</dbReference>
<feature type="DNA-binding region" description="H-T-H motif" evidence="2">
    <location>
        <begin position="28"/>
        <end position="47"/>
    </location>
</feature>
<dbReference type="Pfam" id="PF00440">
    <property type="entry name" value="TetR_N"/>
    <property type="match status" value="1"/>
</dbReference>
<dbReference type="InterPro" id="IPR036271">
    <property type="entry name" value="Tet_transcr_reg_TetR-rel_C_sf"/>
</dbReference>
<dbReference type="PANTHER" id="PTHR43479">
    <property type="entry name" value="ACREF/ENVCD OPERON REPRESSOR-RELATED"/>
    <property type="match status" value="1"/>
</dbReference>
<dbReference type="Proteomes" id="UP000006241">
    <property type="component" value="Unassembled WGS sequence"/>
</dbReference>
<proteinExistence type="predicted"/>
<dbReference type="SUPFAM" id="SSF48498">
    <property type="entry name" value="Tetracyclin repressor-like, C-terminal domain"/>
    <property type="match status" value="1"/>
</dbReference>
<dbReference type="Gene3D" id="1.10.10.60">
    <property type="entry name" value="Homeodomain-like"/>
    <property type="match status" value="1"/>
</dbReference>
<dbReference type="PROSITE" id="PS01081">
    <property type="entry name" value="HTH_TETR_1"/>
    <property type="match status" value="1"/>
</dbReference>
<dbReference type="EMBL" id="ACHB01000098">
    <property type="protein sequence ID" value="EEI89923.1"/>
    <property type="molecule type" value="Genomic_DNA"/>
</dbReference>
<dbReference type="GO" id="GO:0003677">
    <property type="term" value="F:DNA binding"/>
    <property type="evidence" value="ECO:0007669"/>
    <property type="project" value="UniProtKB-UniRule"/>
</dbReference>
<evidence type="ECO:0000256" key="2">
    <source>
        <dbReference type="PROSITE-ProRule" id="PRU00335"/>
    </source>
</evidence>
<dbReference type="PROSITE" id="PS50977">
    <property type="entry name" value="HTH_TETR_2"/>
    <property type="match status" value="1"/>
</dbReference>
<dbReference type="InterPro" id="IPR023772">
    <property type="entry name" value="DNA-bd_HTH_TetR-type_CS"/>
</dbReference>
<sequence>MDNTQKKKNQIVKAALKRFAHFGIPKTTMSEIADDVHLTKANLYYYFPDKISLIKDSILAILAIVAEMDVVERDAMNTEKGGVLVLLNRLLDIRAFFVKKYYMFYIFENVDWIKDPSISLEIDSLIQQDEDQYCQIFEKAREQGELADLDPRYLAKNYSDTMRGLGLMGNVTNIIQGYPSIDNLDDILERQKEVTEIMFYGMRKK</sequence>
<dbReference type="SUPFAM" id="SSF46689">
    <property type="entry name" value="Homeodomain-like"/>
    <property type="match status" value="1"/>
</dbReference>
<dbReference type="InterPro" id="IPR001647">
    <property type="entry name" value="HTH_TetR"/>
</dbReference>
<dbReference type="HOGENOM" id="CLU_069356_12_10_10"/>
<keyword evidence="1 2" id="KW-0238">DNA-binding</keyword>
<organism evidence="4 5">
    <name type="scientific">Sphingobacterium spiritivorum ATCC 33300</name>
    <dbReference type="NCBI Taxonomy" id="525372"/>
    <lineage>
        <taxon>Bacteria</taxon>
        <taxon>Pseudomonadati</taxon>
        <taxon>Bacteroidota</taxon>
        <taxon>Sphingobacteriia</taxon>
        <taxon>Sphingobacteriales</taxon>
        <taxon>Sphingobacteriaceae</taxon>
        <taxon>Sphingobacterium</taxon>
    </lineage>
</organism>
<dbReference type="RefSeq" id="WP_003004370.1">
    <property type="nucleotide sequence ID" value="NZ_GG668630.1"/>
</dbReference>
<reference evidence="4 5" key="1">
    <citation type="submission" date="2009-01" db="EMBL/GenBank/DDBJ databases">
        <authorList>
            <person name="Qin X."/>
            <person name="Bachman B."/>
            <person name="Battles P."/>
            <person name="Bell A."/>
            <person name="Bess C."/>
            <person name="Bickham C."/>
            <person name="Chaboub L."/>
            <person name="Chen D."/>
            <person name="Coyle M."/>
            <person name="Deiros D.R."/>
            <person name="Dinh H."/>
            <person name="Forbes L."/>
            <person name="Fowler G."/>
            <person name="Francisco L."/>
            <person name="Fu Q."/>
            <person name="Gubbala S."/>
            <person name="Hale W."/>
            <person name="Han Y."/>
            <person name="Hemphill L."/>
            <person name="Highlander S.K."/>
            <person name="Hirani K."/>
            <person name="Hogues M."/>
            <person name="Jackson L."/>
            <person name="Jakkamsetti A."/>
            <person name="Javaid M."/>
            <person name="Jiang H."/>
            <person name="Korchina V."/>
            <person name="Kovar C."/>
            <person name="Lara F."/>
            <person name="Lee S."/>
            <person name="Mata R."/>
            <person name="Mathew T."/>
            <person name="Moen C."/>
            <person name="Morales K."/>
            <person name="Munidasa M."/>
            <person name="Nazareth L."/>
            <person name="Ngo R."/>
            <person name="Nguyen L."/>
            <person name="Okwuonu G."/>
            <person name="Ongeri F."/>
            <person name="Patil S."/>
            <person name="Petrosino J."/>
            <person name="Pham C."/>
            <person name="Pham P."/>
            <person name="Pu L.-L."/>
            <person name="Puazo M."/>
            <person name="Raj R."/>
            <person name="Reid J."/>
            <person name="Rouhana J."/>
            <person name="Saada N."/>
            <person name="Shang Y."/>
            <person name="Simmons D."/>
            <person name="Thornton R."/>
            <person name="Warren J."/>
            <person name="Weissenberger G."/>
            <person name="Zhang J."/>
            <person name="Zhang L."/>
            <person name="Zhou C."/>
            <person name="Zhu D."/>
            <person name="Muzny D."/>
            <person name="Worley K."/>
            <person name="Gibbs R."/>
        </authorList>
    </citation>
    <scope>NUCLEOTIDE SEQUENCE [LARGE SCALE GENOMIC DNA]</scope>
    <source>
        <strain evidence="4 5">ATCC 33300</strain>
    </source>
</reference>
<evidence type="ECO:0000313" key="5">
    <source>
        <dbReference type="Proteomes" id="UP000006241"/>
    </source>
</evidence>
<evidence type="ECO:0000313" key="4">
    <source>
        <dbReference type="EMBL" id="EEI89923.1"/>
    </source>
</evidence>
<name>C2G4K2_SPHSI</name>
<accession>C2G4K2</accession>
<dbReference type="PANTHER" id="PTHR43479:SF11">
    <property type="entry name" value="ACREF_ENVCD OPERON REPRESSOR-RELATED"/>
    <property type="match status" value="1"/>
</dbReference>
<evidence type="ECO:0000256" key="1">
    <source>
        <dbReference type="ARBA" id="ARBA00023125"/>
    </source>
</evidence>
<dbReference type="PRINTS" id="PR00455">
    <property type="entry name" value="HTHTETR"/>
</dbReference>